<proteinExistence type="predicted"/>
<evidence type="ECO:0000313" key="2">
    <source>
        <dbReference type="EMBL" id="MDR6867003.1"/>
    </source>
</evidence>
<evidence type="ECO:0008006" key="4">
    <source>
        <dbReference type="Google" id="ProtNLM"/>
    </source>
</evidence>
<gene>
    <name evidence="2" type="ORF">J2Y69_001602</name>
</gene>
<reference evidence="2 3" key="1">
    <citation type="submission" date="2023-07" db="EMBL/GenBank/DDBJ databases">
        <title>Sorghum-associated microbial communities from plants grown in Nebraska, USA.</title>
        <authorList>
            <person name="Schachtman D."/>
        </authorList>
    </citation>
    <scope>NUCLEOTIDE SEQUENCE [LARGE SCALE GENOMIC DNA]</scope>
    <source>
        <strain evidence="2 3">2980</strain>
    </source>
</reference>
<keyword evidence="3" id="KW-1185">Reference proteome</keyword>
<accession>A0ABU1SCN9</accession>
<dbReference type="Proteomes" id="UP001259347">
    <property type="component" value="Unassembled WGS sequence"/>
</dbReference>
<feature type="region of interest" description="Disordered" evidence="1">
    <location>
        <begin position="141"/>
        <end position="263"/>
    </location>
</feature>
<feature type="compositionally biased region" description="Basic residues" evidence="1">
    <location>
        <begin position="252"/>
        <end position="263"/>
    </location>
</feature>
<protein>
    <recommendedName>
        <fullName evidence="4">MarR family transcriptional regulator</fullName>
    </recommendedName>
</protein>
<organism evidence="2 3">
    <name type="scientific">Microbacterium resistens</name>
    <dbReference type="NCBI Taxonomy" id="156977"/>
    <lineage>
        <taxon>Bacteria</taxon>
        <taxon>Bacillati</taxon>
        <taxon>Actinomycetota</taxon>
        <taxon>Actinomycetes</taxon>
        <taxon>Micrococcales</taxon>
        <taxon>Microbacteriaceae</taxon>
        <taxon>Microbacterium</taxon>
    </lineage>
</organism>
<feature type="compositionally biased region" description="Basic residues" evidence="1">
    <location>
        <begin position="183"/>
        <end position="193"/>
    </location>
</feature>
<dbReference type="RefSeq" id="WP_310019351.1">
    <property type="nucleotide sequence ID" value="NZ_JAVDUM010000006.1"/>
</dbReference>
<dbReference type="InterPro" id="IPR036390">
    <property type="entry name" value="WH_DNA-bd_sf"/>
</dbReference>
<feature type="compositionally biased region" description="Polar residues" evidence="1">
    <location>
        <begin position="1"/>
        <end position="13"/>
    </location>
</feature>
<sequence length="263" mass="29924">MNTDDTTPESLPTTEPAPTPGRPFGYWITAVDRLMAAELAAAFDREGITRRDWRLLNLVDGTVPSDRPLRGGKLRRIVQLGWVAREGEDWTLTDEGRAAKERLATIVDTIRARVASAVDPEEFAAMATALEKIARELGWHEGTRLPRSDRGRRHPFAGRPEHDRGHDPRTHGERGQEHDHEHGFHRHGPHGHGRCGQDRRGRDAFDGHRHEQDHRGHREQDRRGYDVPRGDRQEHPDRQGHHRPGPAAGWGHRGRPIHIHLRG</sequence>
<dbReference type="EMBL" id="JAVDUM010000006">
    <property type="protein sequence ID" value="MDR6867003.1"/>
    <property type="molecule type" value="Genomic_DNA"/>
</dbReference>
<dbReference type="Gene3D" id="1.10.10.10">
    <property type="entry name" value="Winged helix-like DNA-binding domain superfamily/Winged helix DNA-binding domain"/>
    <property type="match status" value="1"/>
</dbReference>
<comment type="caution">
    <text evidence="2">The sequence shown here is derived from an EMBL/GenBank/DDBJ whole genome shotgun (WGS) entry which is preliminary data.</text>
</comment>
<feature type="region of interest" description="Disordered" evidence="1">
    <location>
        <begin position="1"/>
        <end position="23"/>
    </location>
</feature>
<dbReference type="SUPFAM" id="SSF46785">
    <property type="entry name" value="Winged helix' DNA-binding domain"/>
    <property type="match status" value="1"/>
</dbReference>
<evidence type="ECO:0000256" key="1">
    <source>
        <dbReference type="SAM" id="MobiDB-lite"/>
    </source>
</evidence>
<evidence type="ECO:0000313" key="3">
    <source>
        <dbReference type="Proteomes" id="UP001259347"/>
    </source>
</evidence>
<feature type="compositionally biased region" description="Basic and acidic residues" evidence="1">
    <location>
        <begin position="195"/>
        <end position="239"/>
    </location>
</feature>
<dbReference type="InterPro" id="IPR036388">
    <property type="entry name" value="WH-like_DNA-bd_sf"/>
</dbReference>
<feature type="compositionally biased region" description="Basic and acidic residues" evidence="1">
    <location>
        <begin position="159"/>
        <end position="182"/>
    </location>
</feature>
<name>A0ABU1SCN9_9MICO</name>